<dbReference type="OrthoDB" id="6396144at2"/>
<evidence type="ECO:0000313" key="3">
    <source>
        <dbReference type="Proteomes" id="UP000091914"/>
    </source>
</evidence>
<dbReference type="EMBL" id="LZSX01000080">
    <property type="protein sequence ID" value="OBB81183.1"/>
    <property type="molecule type" value="Genomic_DNA"/>
</dbReference>
<evidence type="ECO:0000256" key="1">
    <source>
        <dbReference type="SAM" id="MobiDB-lite"/>
    </source>
</evidence>
<organism evidence="2 3">
    <name type="scientific">Mycobacterium colombiense</name>
    <dbReference type="NCBI Taxonomy" id="339268"/>
    <lineage>
        <taxon>Bacteria</taxon>
        <taxon>Bacillati</taxon>
        <taxon>Actinomycetota</taxon>
        <taxon>Actinomycetes</taxon>
        <taxon>Mycobacteriales</taxon>
        <taxon>Mycobacteriaceae</taxon>
        <taxon>Mycobacterium</taxon>
        <taxon>Mycobacterium avium complex (MAC)</taxon>
    </lineage>
</organism>
<proteinExistence type="predicted"/>
<protein>
    <recommendedName>
        <fullName evidence="4">DUF4243 domain-containing protein</fullName>
    </recommendedName>
</protein>
<evidence type="ECO:0000313" key="2">
    <source>
        <dbReference type="EMBL" id="OBB81183.1"/>
    </source>
</evidence>
<dbReference type="Proteomes" id="UP000091914">
    <property type="component" value="Unassembled WGS sequence"/>
</dbReference>
<accession>A0A1A0VD71</accession>
<sequence length="365" mass="39513">MGEAYERLAGLGYERGEMEFASHGPMAAEALATLGFGDQVPSWVEDYKRAVAHHDPPEPRFRLDASDEGSWHAALGRFERVGDWEELFARELADRPWRDVLSTWWPRLLPGLMAALTHGLIRTAHAVRCMAATDSPENLALQELSRGMAYWAARYRPLPGRVELTGEQTVAGAVAALARIGREAAPPGGQRLASLQDTPGFAAALTGLRPLDAGRRLSEMTTTFAGVNMSHPDGPAVPLIHGVTAPAAMRIALAHLPRDLHAMSIAAMWHVHVALLLMFTNDTGTEAQSLADASDSALPSWQELFERAIVHGDEHVIKFTEACYRENAIQPDPRFAAAVQAAQRRIPPRALGGGAGTVQPPKKAS</sequence>
<feature type="region of interest" description="Disordered" evidence="1">
    <location>
        <begin position="346"/>
        <end position="365"/>
    </location>
</feature>
<evidence type="ECO:0008006" key="4">
    <source>
        <dbReference type="Google" id="ProtNLM"/>
    </source>
</evidence>
<dbReference type="AlphaFoldDB" id="A0A1A0VD71"/>
<reference evidence="2 3" key="1">
    <citation type="submission" date="2016-06" db="EMBL/GenBank/DDBJ databases">
        <authorList>
            <person name="Kjaerup R.B."/>
            <person name="Dalgaard T.S."/>
            <person name="Juul-Madsen H.R."/>
        </authorList>
    </citation>
    <scope>NUCLEOTIDE SEQUENCE [LARGE SCALE GENOMIC DNA]</scope>
    <source>
        <strain evidence="2 3">852002-51834_SCH5396731</strain>
    </source>
</reference>
<name>A0A1A0VD71_9MYCO</name>
<gene>
    <name evidence="2" type="ORF">A5760_17720</name>
</gene>
<comment type="caution">
    <text evidence="2">The sequence shown here is derived from an EMBL/GenBank/DDBJ whole genome shotgun (WGS) entry which is preliminary data.</text>
</comment>